<feature type="transmembrane region" description="Helical" evidence="8">
    <location>
        <begin position="12"/>
        <end position="34"/>
    </location>
</feature>
<feature type="domain" description="Sulfatase N-terminal" evidence="9">
    <location>
        <begin position="241"/>
        <end position="532"/>
    </location>
</feature>
<dbReference type="GO" id="GO:0009244">
    <property type="term" value="P:lipopolysaccharide core region biosynthetic process"/>
    <property type="evidence" value="ECO:0007669"/>
    <property type="project" value="TreeGrafter"/>
</dbReference>
<proteinExistence type="predicted"/>
<evidence type="ECO:0000313" key="11">
    <source>
        <dbReference type="EMBL" id="NOI82784.1"/>
    </source>
</evidence>
<comment type="caution">
    <text evidence="11">The sequence shown here is derived from an EMBL/GenBank/DDBJ whole genome shotgun (WGS) entry which is preliminary data.</text>
</comment>
<sequence length="550" mass="62195">MINIKPPFIGGVSYALFPFFLALYFTIVLNIPVYKELTSILNSLEFVKLGFVLSIPMFFLAAINFLFNLFSWPYLIKPFFISLVILSSLVSYAGFNYGVMFDYGMIENVIETDSSEASAYLSLYSCTWVLLLGLLPSYAIYKVRLKPITSVLNFIAAKLASMILSLVAIGVIAAGYYQDYASVGRNNSHLRKLIIPTQFVYSTVGYVKEKYFTVPIPYRFIGVDAQQSNKALIAANEKPNLVVLVVGETARTQNYELNGYEKPTNAYTRDLGVISYKDVEACGTATAVSVPCMFSNFTRDNFERKRADNQDNVLDILKRAGVSLLWKENDGGDKDVAKHINKFEIDRSRKDELCNGNTCYDMALLEGFEEDVLTMSGNRLITLHLIGSHGPTYFQRYPKNMAKFLPDCPRADIENCSIDELVNTYDNTILYTDYVIAQTISKLQKLEDRYNTALIYISDHGESLGENGLFLHGMPYSLAPDFQTKVPLMVWMSPNFSDEKNINVNCLKANSELKERYSQDYIFHSLLGVMDVETKAYDRNLDLFATCRES</sequence>
<evidence type="ECO:0000256" key="4">
    <source>
        <dbReference type="ARBA" id="ARBA00022679"/>
    </source>
</evidence>
<dbReference type="InterPro" id="IPR040423">
    <property type="entry name" value="PEA_transferase"/>
</dbReference>
<keyword evidence="2" id="KW-1003">Cell membrane</keyword>
<name>A0AAE5LJG1_9VIBR</name>
<comment type="subcellular location">
    <subcellularLocation>
        <location evidence="1">Cell inner membrane</location>
        <topology evidence="1">Multi-pass membrane protein</topology>
    </subcellularLocation>
</comment>
<keyword evidence="6 8" id="KW-1133">Transmembrane helix</keyword>
<dbReference type="SUPFAM" id="SSF53649">
    <property type="entry name" value="Alkaline phosphatase-like"/>
    <property type="match status" value="1"/>
</dbReference>
<evidence type="ECO:0000256" key="5">
    <source>
        <dbReference type="ARBA" id="ARBA00022692"/>
    </source>
</evidence>
<evidence type="ECO:0000259" key="9">
    <source>
        <dbReference type="Pfam" id="PF00884"/>
    </source>
</evidence>
<dbReference type="Pfam" id="PF00884">
    <property type="entry name" value="Sulfatase"/>
    <property type="match status" value="1"/>
</dbReference>
<dbReference type="PANTHER" id="PTHR30443">
    <property type="entry name" value="INNER MEMBRANE PROTEIN"/>
    <property type="match status" value="1"/>
</dbReference>
<dbReference type="CDD" id="cd16017">
    <property type="entry name" value="LptA"/>
    <property type="match status" value="1"/>
</dbReference>
<feature type="transmembrane region" description="Helical" evidence="8">
    <location>
        <begin position="46"/>
        <end position="67"/>
    </location>
</feature>
<keyword evidence="4 11" id="KW-0808">Transferase</keyword>
<dbReference type="InterPro" id="IPR012549">
    <property type="entry name" value="EptA-like_N"/>
</dbReference>
<feature type="transmembrane region" description="Helical" evidence="8">
    <location>
        <begin position="119"/>
        <end position="139"/>
    </location>
</feature>
<keyword evidence="3" id="KW-0997">Cell inner membrane</keyword>
<evidence type="ECO:0000256" key="2">
    <source>
        <dbReference type="ARBA" id="ARBA00022475"/>
    </source>
</evidence>
<dbReference type="Gene3D" id="3.40.720.10">
    <property type="entry name" value="Alkaline Phosphatase, subunit A"/>
    <property type="match status" value="1"/>
</dbReference>
<dbReference type="AlphaFoldDB" id="A0AAE5LJG1"/>
<evidence type="ECO:0000256" key="6">
    <source>
        <dbReference type="ARBA" id="ARBA00022989"/>
    </source>
</evidence>
<dbReference type="NCBIfam" id="NF028537">
    <property type="entry name" value="P_eth_NH2_trans"/>
    <property type="match status" value="1"/>
</dbReference>
<dbReference type="PANTHER" id="PTHR30443:SF0">
    <property type="entry name" value="PHOSPHOETHANOLAMINE TRANSFERASE EPTA"/>
    <property type="match status" value="1"/>
</dbReference>
<feature type="domain" description="Phosphoethanolamine transferase N-terminal" evidence="10">
    <location>
        <begin position="60"/>
        <end position="211"/>
    </location>
</feature>
<organism evidence="11 12">
    <name type="scientific">Vibrio tubiashii</name>
    <dbReference type="NCBI Taxonomy" id="29498"/>
    <lineage>
        <taxon>Bacteria</taxon>
        <taxon>Pseudomonadati</taxon>
        <taxon>Pseudomonadota</taxon>
        <taxon>Gammaproteobacteria</taxon>
        <taxon>Vibrionales</taxon>
        <taxon>Vibrionaceae</taxon>
        <taxon>Vibrio</taxon>
        <taxon>Vibrio oreintalis group</taxon>
    </lineage>
</organism>
<dbReference type="InterPro" id="IPR000917">
    <property type="entry name" value="Sulfatase_N"/>
</dbReference>
<dbReference type="Pfam" id="PF08019">
    <property type="entry name" value="EptA_B_N"/>
    <property type="match status" value="1"/>
</dbReference>
<dbReference type="EMBL" id="VTXO01000009">
    <property type="protein sequence ID" value="NOI82784.1"/>
    <property type="molecule type" value="Genomic_DNA"/>
</dbReference>
<dbReference type="Proteomes" id="UP000572722">
    <property type="component" value="Unassembled WGS sequence"/>
</dbReference>
<feature type="transmembrane region" description="Helical" evidence="8">
    <location>
        <begin position="151"/>
        <end position="177"/>
    </location>
</feature>
<protein>
    <submittedName>
        <fullName evidence="11">Phosphoethanolamine--lipid A transferase</fullName>
    </submittedName>
</protein>
<gene>
    <name evidence="11" type="ORF">F0237_19130</name>
</gene>
<reference evidence="11 12" key="1">
    <citation type="submission" date="2019-08" db="EMBL/GenBank/DDBJ databases">
        <title>Draft genome sequencing and comparative genomics of hatchery-associated Vibrios.</title>
        <authorList>
            <person name="Kehlet-Delgado H."/>
            <person name="Mueller R.S."/>
        </authorList>
    </citation>
    <scope>NUCLEOTIDE SEQUENCE [LARGE SCALE GENOMIC DNA]</scope>
    <source>
        <strain evidence="11 12">01-65-5-1</strain>
    </source>
</reference>
<dbReference type="InterPro" id="IPR017850">
    <property type="entry name" value="Alkaline_phosphatase_core_sf"/>
</dbReference>
<evidence type="ECO:0000256" key="1">
    <source>
        <dbReference type="ARBA" id="ARBA00004429"/>
    </source>
</evidence>
<keyword evidence="7 8" id="KW-0472">Membrane</keyword>
<evidence type="ECO:0000256" key="8">
    <source>
        <dbReference type="SAM" id="Phobius"/>
    </source>
</evidence>
<feature type="transmembrane region" description="Helical" evidence="8">
    <location>
        <begin position="79"/>
        <end position="99"/>
    </location>
</feature>
<dbReference type="GO" id="GO:0016776">
    <property type="term" value="F:phosphotransferase activity, phosphate group as acceptor"/>
    <property type="evidence" value="ECO:0007669"/>
    <property type="project" value="TreeGrafter"/>
</dbReference>
<accession>A0AAE5LJG1</accession>
<evidence type="ECO:0000259" key="10">
    <source>
        <dbReference type="Pfam" id="PF08019"/>
    </source>
</evidence>
<evidence type="ECO:0000256" key="3">
    <source>
        <dbReference type="ARBA" id="ARBA00022519"/>
    </source>
</evidence>
<dbReference type="InterPro" id="IPR058130">
    <property type="entry name" value="PEA_transf_C"/>
</dbReference>
<evidence type="ECO:0000313" key="12">
    <source>
        <dbReference type="Proteomes" id="UP000572722"/>
    </source>
</evidence>
<dbReference type="GO" id="GO:0005886">
    <property type="term" value="C:plasma membrane"/>
    <property type="evidence" value="ECO:0007669"/>
    <property type="project" value="UniProtKB-SubCell"/>
</dbReference>
<evidence type="ECO:0000256" key="7">
    <source>
        <dbReference type="ARBA" id="ARBA00023136"/>
    </source>
</evidence>
<keyword evidence="5 8" id="KW-0812">Transmembrane</keyword>
<dbReference type="RefSeq" id="WP_171324553.1">
    <property type="nucleotide sequence ID" value="NZ_VTXO01000009.1"/>
</dbReference>